<name>A0A4P2VKU2_9ARCH</name>
<proteinExistence type="predicted"/>
<keyword evidence="3" id="KW-1185">Reference proteome</keyword>
<keyword evidence="1" id="KW-0472">Membrane</keyword>
<dbReference type="AlphaFoldDB" id="A0A4P2VKU2"/>
<evidence type="ECO:0000256" key="1">
    <source>
        <dbReference type="SAM" id="Phobius"/>
    </source>
</evidence>
<organism evidence="2 3">
    <name type="scientific">Conexivisphaera calida</name>
    <dbReference type="NCBI Taxonomy" id="1874277"/>
    <lineage>
        <taxon>Archaea</taxon>
        <taxon>Nitrososphaerota</taxon>
        <taxon>Conexivisphaeria</taxon>
        <taxon>Conexivisphaerales</taxon>
        <taxon>Conexivisphaeraceae</taxon>
        <taxon>Conexivisphaera</taxon>
    </lineage>
</organism>
<evidence type="ECO:0000313" key="3">
    <source>
        <dbReference type="Proteomes" id="UP000509448"/>
    </source>
</evidence>
<evidence type="ECO:0000313" key="2">
    <source>
        <dbReference type="EMBL" id="BBE41835.1"/>
    </source>
</evidence>
<dbReference type="GeneID" id="55584264"/>
<keyword evidence="1" id="KW-1133">Transmembrane helix</keyword>
<keyword evidence="1" id="KW-0812">Transmembrane</keyword>
<protein>
    <submittedName>
        <fullName evidence="2">Uncharacterized protein</fullName>
    </submittedName>
</protein>
<reference evidence="2 3" key="1">
    <citation type="journal article" date="2019" name="ISME J.">
        <title>Isolation and characterization of a thermophilic sulfur- and iron-reducing thaumarchaeote from a terrestrial acidic hot spring.</title>
        <authorList>
            <person name="Kato S."/>
            <person name="Itoh T."/>
            <person name="Yuki M."/>
            <person name="Nagamori M."/>
            <person name="Ohnishi M."/>
            <person name="Uematsu K."/>
            <person name="Suzuki K."/>
            <person name="Takashina T."/>
            <person name="Ohkuma M."/>
        </authorList>
    </citation>
    <scope>NUCLEOTIDE SEQUENCE [LARGE SCALE GENOMIC DNA]</scope>
    <source>
        <strain evidence="2 3">NAS-02</strain>
    </source>
</reference>
<feature type="transmembrane region" description="Helical" evidence="1">
    <location>
        <begin position="46"/>
        <end position="67"/>
    </location>
</feature>
<feature type="transmembrane region" description="Helical" evidence="1">
    <location>
        <begin position="129"/>
        <end position="147"/>
    </location>
</feature>
<feature type="transmembrane region" description="Helical" evidence="1">
    <location>
        <begin position="235"/>
        <end position="255"/>
    </location>
</feature>
<gene>
    <name evidence="2" type="ORF">NAS2_0446</name>
</gene>
<feature type="transmembrane region" description="Helical" evidence="1">
    <location>
        <begin position="101"/>
        <end position="122"/>
    </location>
</feature>
<feature type="transmembrane region" description="Helical" evidence="1">
    <location>
        <begin position="153"/>
        <end position="172"/>
    </location>
</feature>
<dbReference type="KEGG" id="ccai:NAS2_0446"/>
<dbReference type="RefSeq" id="WP_174448132.1">
    <property type="nucleotide sequence ID" value="NZ_AP018732.1"/>
</dbReference>
<feature type="transmembrane region" description="Helical" evidence="1">
    <location>
        <begin position="184"/>
        <end position="209"/>
    </location>
</feature>
<dbReference type="EMBL" id="AP018732">
    <property type="protein sequence ID" value="BBE41835.1"/>
    <property type="molecule type" value="Genomic_DNA"/>
</dbReference>
<sequence>MRNAEITYRRVAFMRWIPPTPSAAMLVLGSLALALSSQGSPRGVGVIGAALAAASAGAVLASYGRLYSSMSSRSPRPDPLALGAALAPYAASLLIRGPRLIPWYAAPAASFSMYAIISLRGLGRSPAGLTLGATSLSLLSLAFSGILGDPLRLAIPTSIAWSAFSAFGVLLVESRIPGRGVPRPLPLASLLAGLLTSSVMLPPVALAFVEPIYLSCRYGGIPVDARSLRLFGRRIAISSALFISMLILIVILVRVMRI</sequence>
<accession>A0A4P2VKU2</accession>
<dbReference type="Proteomes" id="UP000509448">
    <property type="component" value="Chromosome"/>
</dbReference>